<evidence type="ECO:0000313" key="7">
    <source>
        <dbReference type="Proteomes" id="UP000035481"/>
    </source>
</evidence>
<dbReference type="SMART" id="SM00448">
    <property type="entry name" value="REC"/>
    <property type="match status" value="1"/>
</dbReference>
<dbReference type="GO" id="GO:0006355">
    <property type="term" value="P:regulation of DNA-templated transcription"/>
    <property type="evidence" value="ECO:0007669"/>
    <property type="project" value="InterPro"/>
</dbReference>
<accession>A0A0G9GYE9</accession>
<dbReference type="PRINTS" id="PR00038">
    <property type="entry name" value="HTHLUXR"/>
</dbReference>
<evidence type="ECO:0000259" key="4">
    <source>
        <dbReference type="PROSITE" id="PS50043"/>
    </source>
</evidence>
<dbReference type="PROSITE" id="PS50043">
    <property type="entry name" value="HTH_LUXR_2"/>
    <property type="match status" value="1"/>
</dbReference>
<dbReference type="PANTHER" id="PTHR45566">
    <property type="entry name" value="HTH-TYPE TRANSCRIPTIONAL REGULATOR YHJB-RELATED"/>
    <property type="match status" value="1"/>
</dbReference>
<feature type="domain" description="HTH luxR-type" evidence="4">
    <location>
        <begin position="143"/>
        <end position="208"/>
    </location>
</feature>
<dbReference type="Proteomes" id="UP000035481">
    <property type="component" value="Unassembled WGS sequence"/>
</dbReference>
<dbReference type="GO" id="GO:0003677">
    <property type="term" value="F:DNA binding"/>
    <property type="evidence" value="ECO:0007669"/>
    <property type="project" value="UniProtKB-KW"/>
</dbReference>
<feature type="domain" description="Response regulatory" evidence="5">
    <location>
        <begin position="7"/>
        <end position="123"/>
    </location>
</feature>
<dbReference type="SMART" id="SM00421">
    <property type="entry name" value="HTH_LUXR"/>
    <property type="match status" value="1"/>
</dbReference>
<dbReference type="SUPFAM" id="SSF46894">
    <property type="entry name" value="C-terminal effector domain of the bipartite response regulators"/>
    <property type="match status" value="1"/>
</dbReference>
<gene>
    <name evidence="6" type="ORF">Y882_18220</name>
</gene>
<evidence type="ECO:0008006" key="8">
    <source>
        <dbReference type="Google" id="ProtNLM"/>
    </source>
</evidence>
<dbReference type="EMBL" id="JPLA01000065">
    <property type="protein sequence ID" value="KLD61964.1"/>
    <property type="molecule type" value="Genomic_DNA"/>
</dbReference>
<dbReference type="SUPFAM" id="SSF52172">
    <property type="entry name" value="CheY-like"/>
    <property type="match status" value="1"/>
</dbReference>
<dbReference type="InterPro" id="IPR051015">
    <property type="entry name" value="EvgA-like"/>
</dbReference>
<proteinExistence type="predicted"/>
<organism evidence="6 7">
    <name type="scientific">Dyella japonica DSM 16301</name>
    <dbReference type="NCBI Taxonomy" id="1440762"/>
    <lineage>
        <taxon>Bacteria</taxon>
        <taxon>Pseudomonadati</taxon>
        <taxon>Pseudomonadota</taxon>
        <taxon>Gammaproteobacteria</taxon>
        <taxon>Lysobacterales</taxon>
        <taxon>Rhodanobacteraceae</taxon>
        <taxon>Dyella</taxon>
    </lineage>
</organism>
<evidence type="ECO:0000256" key="1">
    <source>
        <dbReference type="ARBA" id="ARBA00022553"/>
    </source>
</evidence>
<keyword evidence="1 3" id="KW-0597">Phosphoprotein</keyword>
<evidence type="ECO:0000313" key="6">
    <source>
        <dbReference type="EMBL" id="KLD61964.1"/>
    </source>
</evidence>
<dbReference type="PATRIC" id="fig|1440762.4.peg.3517"/>
<reference evidence="6 7" key="1">
    <citation type="journal article" date="2015" name="Antonie Van Leeuwenhoek">
        <title>A phylogenomic and molecular marker based taxonomic framework for the order Xanthomonadales: proposal to transfer the families Algiphilaceae and Solimonadaceae to the order Nevskiales ord. nov. and to create a new family within the order Xanthomonadales, the family Rhodanobacteraceae fam. nov., containing the genus Rhodanobacter and its closest relatives.</title>
        <authorList>
            <person name="Naushad S."/>
            <person name="Adeolu M."/>
            <person name="Wong S."/>
            <person name="Sohail M."/>
            <person name="Schellhorn H.E."/>
            <person name="Gupta R.S."/>
        </authorList>
    </citation>
    <scope>NUCLEOTIDE SEQUENCE [LARGE SCALE GENOMIC DNA]</scope>
    <source>
        <strain evidence="6 7">DSM 16301</strain>
    </source>
</reference>
<evidence type="ECO:0000259" key="5">
    <source>
        <dbReference type="PROSITE" id="PS50110"/>
    </source>
</evidence>
<protein>
    <recommendedName>
        <fullName evidence="8">LuxR family transcriptional regulator</fullName>
    </recommendedName>
</protein>
<dbReference type="CDD" id="cd17535">
    <property type="entry name" value="REC_NarL-like"/>
    <property type="match status" value="1"/>
</dbReference>
<dbReference type="PROSITE" id="PS50110">
    <property type="entry name" value="RESPONSE_REGULATORY"/>
    <property type="match status" value="1"/>
</dbReference>
<dbReference type="PROSITE" id="PS00622">
    <property type="entry name" value="HTH_LUXR_1"/>
    <property type="match status" value="1"/>
</dbReference>
<sequence>MEGRPHSVLIADDHPMFRLALRYALAARNEQVNIVEAASHTDLGEAVMAGEFDLALLDLAMPGANGFSSLMHLRCERPELPVIVISSYEDPYTVGRARQFGAAAFVPKSATARDLWHVIEIVLAGGTWFPACNVDEGSADARTRRRFSSLTTQQLRVLLRVGECLLNKQIADELQLSENTVKVHINAILKKLQCSTRTQAAVLIRSLLSDSPNSPLQIRNVGAT</sequence>
<dbReference type="AlphaFoldDB" id="A0A0G9GYE9"/>
<feature type="modified residue" description="4-aspartylphosphate" evidence="3">
    <location>
        <position position="58"/>
    </location>
</feature>
<dbReference type="InterPro" id="IPR016032">
    <property type="entry name" value="Sig_transdc_resp-reg_C-effctor"/>
</dbReference>
<dbReference type="InterPro" id="IPR000792">
    <property type="entry name" value="Tscrpt_reg_LuxR_C"/>
</dbReference>
<dbReference type="InterPro" id="IPR058245">
    <property type="entry name" value="NreC/VraR/RcsB-like_REC"/>
</dbReference>
<dbReference type="GO" id="GO:0000160">
    <property type="term" value="P:phosphorelay signal transduction system"/>
    <property type="evidence" value="ECO:0007669"/>
    <property type="project" value="InterPro"/>
</dbReference>
<dbReference type="Pfam" id="PF00072">
    <property type="entry name" value="Response_reg"/>
    <property type="match status" value="1"/>
</dbReference>
<evidence type="ECO:0000256" key="2">
    <source>
        <dbReference type="ARBA" id="ARBA00023125"/>
    </source>
</evidence>
<dbReference type="InterPro" id="IPR001789">
    <property type="entry name" value="Sig_transdc_resp-reg_receiver"/>
</dbReference>
<evidence type="ECO:0000256" key="3">
    <source>
        <dbReference type="PROSITE-ProRule" id="PRU00169"/>
    </source>
</evidence>
<keyword evidence="2" id="KW-0238">DNA-binding</keyword>
<dbReference type="Gene3D" id="3.40.50.2300">
    <property type="match status" value="1"/>
</dbReference>
<dbReference type="InterPro" id="IPR011006">
    <property type="entry name" value="CheY-like_superfamily"/>
</dbReference>
<dbReference type="PANTHER" id="PTHR45566:SF1">
    <property type="entry name" value="HTH-TYPE TRANSCRIPTIONAL REGULATOR YHJB-RELATED"/>
    <property type="match status" value="1"/>
</dbReference>
<name>A0A0G9GYE9_9GAMM</name>
<dbReference type="CDD" id="cd06170">
    <property type="entry name" value="LuxR_C_like"/>
    <property type="match status" value="1"/>
</dbReference>
<dbReference type="Pfam" id="PF00196">
    <property type="entry name" value="GerE"/>
    <property type="match status" value="1"/>
</dbReference>
<comment type="caution">
    <text evidence="6">The sequence shown here is derived from an EMBL/GenBank/DDBJ whole genome shotgun (WGS) entry which is preliminary data.</text>
</comment>
<dbReference type="STRING" id="1440762.Y882_18220"/>